<dbReference type="AlphaFoldDB" id="A0AB40B7K6"/>
<dbReference type="RefSeq" id="XP_039123156.1">
    <property type="nucleotide sequence ID" value="XM_039267222.1"/>
</dbReference>
<dbReference type="PANTHER" id="PTHR48009">
    <property type="entry name" value="LEUCINE-RICH REPEAT (LRR) FAMILY PROTEIN"/>
    <property type="match status" value="1"/>
</dbReference>
<dbReference type="PRINTS" id="PR00019">
    <property type="entry name" value="LEURICHRPT"/>
</dbReference>
<sequence length="424" mass="45258">MDASPTTTALLLLLLTLSLASSIFSLTSPADVSALKAFKLAVEPSSIPAGSCLSSWDFDRDPCDSAFTDRFTCGFRCDGRDPASGLARVTELALDPAGYSGHLPFSFWSSFPSLESLDLSDNRFSGPIPPPPPYGLPSTLRRIALSRNSFSGEIPSLTPSSSLEELYLDSNFLTGSIPHGIARLKRLELQRNNLSGEIPDLRSLSSLYFLDASDNQLGGRFPDVLPQSLVEFSLRNNKLEGWIPSSAISALPWLQVLDLSNNALSGTVPAAVFQHPSLEQLVLANNEFESFEVPSDGGVGSRLIALDLGHNQLGGMLPAFIGMMPRLRAVTLEKNRFTGMIPAGYAVRAAGMGGAGVEPFARLMLAGNYLCGPVPSLMLGGGGVPAAVSLGDNCLFRCPMEFDFCRGAQQKPPATCRDFNPLIP</sequence>
<gene>
    <name evidence="3" type="primary">LOC120259583</name>
</gene>
<dbReference type="SUPFAM" id="SSF52058">
    <property type="entry name" value="L domain-like"/>
    <property type="match status" value="1"/>
</dbReference>
<evidence type="ECO:0000313" key="2">
    <source>
        <dbReference type="Proteomes" id="UP001515500"/>
    </source>
</evidence>
<feature type="signal peptide" evidence="1">
    <location>
        <begin position="1"/>
        <end position="20"/>
    </location>
</feature>
<dbReference type="Pfam" id="PF13855">
    <property type="entry name" value="LRR_8"/>
    <property type="match status" value="1"/>
</dbReference>
<name>A0AB40B7K6_DIOCR</name>
<keyword evidence="1" id="KW-0732">Signal</keyword>
<evidence type="ECO:0000313" key="3">
    <source>
        <dbReference type="RefSeq" id="XP_039123156.1"/>
    </source>
</evidence>
<dbReference type="InterPro" id="IPR001611">
    <property type="entry name" value="Leu-rich_rpt"/>
</dbReference>
<dbReference type="GeneID" id="120259583"/>
<dbReference type="Proteomes" id="UP001515500">
    <property type="component" value="Chromosome 4"/>
</dbReference>
<keyword evidence="2" id="KW-1185">Reference proteome</keyword>
<dbReference type="Gene3D" id="3.80.10.10">
    <property type="entry name" value="Ribonuclease Inhibitor"/>
    <property type="match status" value="1"/>
</dbReference>
<proteinExistence type="predicted"/>
<dbReference type="Pfam" id="PF00560">
    <property type="entry name" value="LRR_1"/>
    <property type="match status" value="2"/>
</dbReference>
<dbReference type="PANTHER" id="PTHR48009:SF7">
    <property type="entry name" value="LEUCINE-RICH REPEAT (LRR) FAMILY PROTEIN"/>
    <property type="match status" value="1"/>
</dbReference>
<protein>
    <submittedName>
        <fullName evidence="3">Probable LRR receptor-like serine/threonine-protein kinase At4g36180</fullName>
    </submittedName>
</protein>
<feature type="chain" id="PRO_5044270128" evidence="1">
    <location>
        <begin position="21"/>
        <end position="424"/>
    </location>
</feature>
<dbReference type="InterPro" id="IPR032675">
    <property type="entry name" value="LRR_dom_sf"/>
</dbReference>
<organism evidence="2 3">
    <name type="scientific">Dioscorea cayennensis subsp. rotundata</name>
    <name type="common">White Guinea yam</name>
    <name type="synonym">Dioscorea rotundata</name>
    <dbReference type="NCBI Taxonomy" id="55577"/>
    <lineage>
        <taxon>Eukaryota</taxon>
        <taxon>Viridiplantae</taxon>
        <taxon>Streptophyta</taxon>
        <taxon>Embryophyta</taxon>
        <taxon>Tracheophyta</taxon>
        <taxon>Spermatophyta</taxon>
        <taxon>Magnoliopsida</taxon>
        <taxon>Liliopsida</taxon>
        <taxon>Dioscoreales</taxon>
        <taxon>Dioscoreaceae</taxon>
        <taxon>Dioscorea</taxon>
    </lineage>
</organism>
<dbReference type="InterPro" id="IPR053213">
    <property type="entry name" value="RLP29"/>
</dbReference>
<reference evidence="3" key="1">
    <citation type="submission" date="2025-08" db="UniProtKB">
        <authorList>
            <consortium name="RefSeq"/>
        </authorList>
    </citation>
    <scope>IDENTIFICATION</scope>
</reference>
<dbReference type="PROSITE" id="PS51450">
    <property type="entry name" value="LRR"/>
    <property type="match status" value="1"/>
</dbReference>
<evidence type="ECO:0000256" key="1">
    <source>
        <dbReference type="SAM" id="SignalP"/>
    </source>
</evidence>
<accession>A0AB40B7K6</accession>